<sequence>INTIIAKEIIKIRAEINNDLTAKINSHDANYATEAQNIIAMINDAYEKYNEIKHVLETYHNNFNQI</sequence>
<comment type="caution">
    <text evidence="1">The sequence shown here is derived from an EMBL/GenBank/DDBJ whole genome shotgun (WGS) entry which is preliminary data.</text>
</comment>
<proteinExistence type="predicted"/>
<dbReference type="EMBL" id="CAJVPZ010099434">
    <property type="protein sequence ID" value="CAG8820712.1"/>
    <property type="molecule type" value="Genomic_DNA"/>
</dbReference>
<feature type="non-terminal residue" evidence="1">
    <location>
        <position position="1"/>
    </location>
</feature>
<dbReference type="AlphaFoldDB" id="A0A9N9PHB6"/>
<keyword evidence="2" id="KW-1185">Reference proteome</keyword>
<dbReference type="Proteomes" id="UP000789396">
    <property type="component" value="Unassembled WGS sequence"/>
</dbReference>
<accession>A0A9N9PHB6</accession>
<protein>
    <submittedName>
        <fullName evidence="1">11429_t:CDS:1</fullName>
    </submittedName>
</protein>
<gene>
    <name evidence="1" type="ORF">RFULGI_LOCUS19621</name>
</gene>
<feature type="non-terminal residue" evidence="1">
    <location>
        <position position="66"/>
    </location>
</feature>
<dbReference type="OrthoDB" id="2368357at2759"/>
<name>A0A9N9PHB6_9GLOM</name>
<evidence type="ECO:0000313" key="1">
    <source>
        <dbReference type="EMBL" id="CAG8820712.1"/>
    </source>
</evidence>
<organism evidence="1 2">
    <name type="scientific">Racocetra fulgida</name>
    <dbReference type="NCBI Taxonomy" id="60492"/>
    <lineage>
        <taxon>Eukaryota</taxon>
        <taxon>Fungi</taxon>
        <taxon>Fungi incertae sedis</taxon>
        <taxon>Mucoromycota</taxon>
        <taxon>Glomeromycotina</taxon>
        <taxon>Glomeromycetes</taxon>
        <taxon>Diversisporales</taxon>
        <taxon>Gigasporaceae</taxon>
        <taxon>Racocetra</taxon>
    </lineage>
</organism>
<evidence type="ECO:0000313" key="2">
    <source>
        <dbReference type="Proteomes" id="UP000789396"/>
    </source>
</evidence>
<reference evidence="1" key="1">
    <citation type="submission" date="2021-06" db="EMBL/GenBank/DDBJ databases">
        <authorList>
            <person name="Kallberg Y."/>
            <person name="Tangrot J."/>
            <person name="Rosling A."/>
        </authorList>
    </citation>
    <scope>NUCLEOTIDE SEQUENCE</scope>
    <source>
        <strain evidence="1">IN212</strain>
    </source>
</reference>